<evidence type="ECO:0000313" key="4">
    <source>
        <dbReference type="Proteomes" id="UP000672009"/>
    </source>
</evidence>
<gene>
    <name evidence="3" type="ORF">J9260_16980</name>
</gene>
<feature type="transmembrane region" description="Helical" evidence="1">
    <location>
        <begin position="33"/>
        <end position="52"/>
    </location>
</feature>
<protein>
    <submittedName>
        <fullName evidence="3">DUF4395 domain-containing protein</fullName>
    </submittedName>
</protein>
<proteinExistence type="predicted"/>
<feature type="transmembrane region" description="Helical" evidence="1">
    <location>
        <begin position="94"/>
        <end position="119"/>
    </location>
</feature>
<evidence type="ECO:0000259" key="2">
    <source>
        <dbReference type="Pfam" id="PF14340"/>
    </source>
</evidence>
<dbReference type="Pfam" id="PF14340">
    <property type="entry name" value="DUF4395"/>
    <property type="match status" value="1"/>
</dbReference>
<evidence type="ECO:0000313" key="3">
    <source>
        <dbReference type="EMBL" id="QTR53372.1"/>
    </source>
</evidence>
<feature type="transmembrane region" description="Helical" evidence="1">
    <location>
        <begin position="139"/>
        <end position="163"/>
    </location>
</feature>
<feature type="transmembrane region" description="Helical" evidence="1">
    <location>
        <begin position="183"/>
        <end position="207"/>
    </location>
</feature>
<evidence type="ECO:0000256" key="1">
    <source>
        <dbReference type="SAM" id="Phobius"/>
    </source>
</evidence>
<dbReference type="AlphaFoldDB" id="A0A975F8W2"/>
<dbReference type="EMBL" id="CP072793">
    <property type="protein sequence ID" value="QTR53372.1"/>
    <property type="molecule type" value="Genomic_DNA"/>
</dbReference>
<sequence length="240" mass="27327">MVNWIITCCKDLWFRDRNEVSPYINDTAVRIRAGLLLAIPIYMAFTLFDAIFGSDWVITGAVITDTLETDFDGHILYNVEAIKRTFDYSTQTLVLLYALFEMISGMFVSTSRLSPTILLSSFLAKNLRPVWKPLLPKRFAWSIGASFIITCLIFFNPEIFAGWVNAVAGSEILPETYNYMPSWIPLVMVWVCFGFMWMETVLGFCAGCKVHSLLVWMGVLKEECEACNNLDWGESTSKKL</sequence>
<organism evidence="3 4">
    <name type="scientific">Thiothrix unzii</name>
    <dbReference type="NCBI Taxonomy" id="111769"/>
    <lineage>
        <taxon>Bacteria</taxon>
        <taxon>Pseudomonadati</taxon>
        <taxon>Pseudomonadota</taxon>
        <taxon>Gammaproteobacteria</taxon>
        <taxon>Thiotrichales</taxon>
        <taxon>Thiotrichaceae</taxon>
        <taxon>Thiothrix</taxon>
    </lineage>
</organism>
<dbReference type="Proteomes" id="UP000672009">
    <property type="component" value="Chromosome"/>
</dbReference>
<accession>A0A975F8W2</accession>
<keyword evidence="4" id="KW-1185">Reference proteome</keyword>
<keyword evidence="1" id="KW-0472">Membrane</keyword>
<dbReference type="KEGG" id="tun:J9260_16980"/>
<reference evidence="3" key="1">
    <citation type="submission" date="2021-04" db="EMBL/GenBank/DDBJ databases">
        <title>Genomics, taxonomy and metabolism of representatives of sulfur bacteria of the genus Thiothrix: Thiothrix fructosivorans QT, Thiothrix unzii A1T and three new species, Thiothrix subterranea sp. nov., Thiothrix litoralis sp. nov. and 'Candidatus Thiothrix anitrata' sp. nov.</title>
        <authorList>
            <person name="Ravin N.V."/>
            <person name="Smolyakov D."/>
            <person name="Rudenko T.S."/>
            <person name="Mardanov A.V."/>
            <person name="Beletsky A.V."/>
            <person name="Markov N.D."/>
            <person name="Fomenkov A.I."/>
            <person name="Roberts R.J."/>
            <person name="Karnachuk O.V."/>
            <person name="Novikov A."/>
            <person name="Grabovich M.Y."/>
        </authorList>
    </citation>
    <scope>NUCLEOTIDE SEQUENCE</scope>
    <source>
        <strain evidence="3">A1</strain>
    </source>
</reference>
<name>A0A975F8W2_9GAMM</name>
<dbReference type="RefSeq" id="WP_210218890.1">
    <property type="nucleotide sequence ID" value="NZ_CP072793.1"/>
</dbReference>
<keyword evidence="1" id="KW-1133">Transmembrane helix</keyword>
<dbReference type="InterPro" id="IPR025508">
    <property type="entry name" value="DUF4395"/>
</dbReference>
<keyword evidence="1" id="KW-0812">Transmembrane</keyword>
<feature type="domain" description="DUF4395" evidence="2">
    <location>
        <begin position="25"/>
        <end position="214"/>
    </location>
</feature>